<reference evidence="2 3" key="1">
    <citation type="submission" date="2016-11" db="EMBL/GenBank/DDBJ databases">
        <title>Trade-off between light-utilization and light-protection in marine flavobacteria.</title>
        <authorList>
            <person name="Kumagai Y."/>
        </authorList>
    </citation>
    <scope>NUCLEOTIDE SEQUENCE [LARGE SCALE GENOMIC DNA]</scope>
    <source>
        <strain evidence="2 3">NBRC 107125</strain>
    </source>
</reference>
<protein>
    <submittedName>
        <fullName evidence="2">Uncharacterized protein</fullName>
    </submittedName>
</protein>
<gene>
    <name evidence="2" type="ORF">BST96_04315</name>
</gene>
<evidence type="ECO:0000313" key="3">
    <source>
        <dbReference type="Proteomes" id="UP000193450"/>
    </source>
</evidence>
<dbReference type="OrthoDB" id="9857835at2"/>
<dbReference type="AlphaFoldDB" id="A0A1X9NAE0"/>
<feature type="chain" id="PRO_5011987732" evidence="1">
    <location>
        <begin position="20"/>
        <end position="156"/>
    </location>
</feature>
<keyword evidence="1" id="KW-0732">Signal</keyword>
<name>A0A1X9NAE0_9GAMM</name>
<dbReference type="EMBL" id="CP019343">
    <property type="protein sequence ID" value="ARN73402.1"/>
    <property type="molecule type" value="Genomic_DNA"/>
</dbReference>
<evidence type="ECO:0000313" key="2">
    <source>
        <dbReference type="EMBL" id="ARN73402.1"/>
    </source>
</evidence>
<proteinExistence type="predicted"/>
<keyword evidence="3" id="KW-1185">Reference proteome</keyword>
<dbReference type="Proteomes" id="UP000193450">
    <property type="component" value="Chromosome"/>
</dbReference>
<organism evidence="2 3">
    <name type="scientific">Oceanicoccus sagamiensis</name>
    <dbReference type="NCBI Taxonomy" id="716816"/>
    <lineage>
        <taxon>Bacteria</taxon>
        <taxon>Pseudomonadati</taxon>
        <taxon>Pseudomonadota</taxon>
        <taxon>Gammaproteobacteria</taxon>
        <taxon>Cellvibrionales</taxon>
        <taxon>Spongiibacteraceae</taxon>
        <taxon>Oceanicoccus</taxon>
    </lineage>
</organism>
<evidence type="ECO:0000256" key="1">
    <source>
        <dbReference type="SAM" id="SignalP"/>
    </source>
</evidence>
<feature type="signal peptide" evidence="1">
    <location>
        <begin position="1"/>
        <end position="19"/>
    </location>
</feature>
<accession>A0A1X9NAE0</accession>
<dbReference type="RefSeq" id="WP_085757513.1">
    <property type="nucleotide sequence ID" value="NZ_CP019343.1"/>
</dbReference>
<dbReference type="KEGG" id="osg:BST96_04315"/>
<sequence length="156" mass="17242">MLRFIPLLVAVSLSQLSQASVFGEHSRGAEVSDNYPASLAVGRFSEALVDGKSCDWEHADDIHLKTDRGNYKLSSYTVAPDSIKILCEGKRPFYMFNIPAKYLGPAAQQGDVAVWFGKEKDRAGCEGYVGCDKVHVLELYHTVVEGKEGAEELQDW</sequence>